<dbReference type="AlphaFoldDB" id="A0A0F8YJX3"/>
<sequence>MLERHESNVDKFPICYIVWDSGEVWEWACGYSPRRLAVLLRDRFDWDLNDRPTVPGTDGRLTVNFPVLGMANL</sequence>
<name>A0A0F8YJX3_9ZZZZ</name>
<reference evidence="1" key="1">
    <citation type="journal article" date="2015" name="Nature">
        <title>Complex archaea that bridge the gap between prokaryotes and eukaryotes.</title>
        <authorList>
            <person name="Spang A."/>
            <person name="Saw J.H."/>
            <person name="Jorgensen S.L."/>
            <person name="Zaremba-Niedzwiedzka K."/>
            <person name="Martijn J."/>
            <person name="Lind A.E."/>
            <person name="van Eijk R."/>
            <person name="Schleper C."/>
            <person name="Guy L."/>
            <person name="Ettema T.J."/>
        </authorList>
    </citation>
    <scope>NUCLEOTIDE SEQUENCE</scope>
</reference>
<evidence type="ECO:0000313" key="1">
    <source>
        <dbReference type="EMBL" id="KKK54449.1"/>
    </source>
</evidence>
<gene>
    <name evidence="1" type="ORF">LCGC14_3084620</name>
</gene>
<dbReference type="EMBL" id="LAZR01065987">
    <property type="protein sequence ID" value="KKK54449.1"/>
    <property type="molecule type" value="Genomic_DNA"/>
</dbReference>
<comment type="caution">
    <text evidence="1">The sequence shown here is derived from an EMBL/GenBank/DDBJ whole genome shotgun (WGS) entry which is preliminary data.</text>
</comment>
<protein>
    <submittedName>
        <fullName evidence="1">Uncharacterized protein</fullName>
    </submittedName>
</protein>
<accession>A0A0F8YJX3</accession>
<organism evidence="1">
    <name type="scientific">marine sediment metagenome</name>
    <dbReference type="NCBI Taxonomy" id="412755"/>
    <lineage>
        <taxon>unclassified sequences</taxon>
        <taxon>metagenomes</taxon>
        <taxon>ecological metagenomes</taxon>
    </lineage>
</organism>
<proteinExistence type="predicted"/>